<evidence type="ECO:0000313" key="2">
    <source>
        <dbReference type="EMBL" id="OGG61906.1"/>
    </source>
</evidence>
<name>A0A1F6DKI8_9BACT</name>
<reference evidence="2 3" key="1">
    <citation type="journal article" date="2016" name="Nat. Commun.">
        <title>Thousands of microbial genomes shed light on interconnected biogeochemical processes in an aquifer system.</title>
        <authorList>
            <person name="Anantharaman K."/>
            <person name="Brown C.T."/>
            <person name="Hug L.A."/>
            <person name="Sharon I."/>
            <person name="Castelle C.J."/>
            <person name="Probst A.J."/>
            <person name="Thomas B.C."/>
            <person name="Singh A."/>
            <person name="Wilkins M.J."/>
            <person name="Karaoz U."/>
            <person name="Brodie E.L."/>
            <person name="Williams K.H."/>
            <person name="Hubbard S.S."/>
            <person name="Banfield J.F."/>
        </authorList>
    </citation>
    <scope>NUCLEOTIDE SEQUENCE [LARGE SCALE GENOMIC DNA]</scope>
</reference>
<sequence length="77" mass="8355">MLAFLTTAPAMAENIDQQWVCEAKGLKTARYNGGSRAYVHLKSFRKGGDYAVTKNSDGSVSGKTANNTPFVCRPKAR</sequence>
<organism evidence="2 3">
    <name type="scientific">Candidatus Kaiserbacteria bacterium RIFCSPHIGHO2_02_FULL_49_34</name>
    <dbReference type="NCBI Taxonomy" id="1798491"/>
    <lineage>
        <taxon>Bacteria</taxon>
        <taxon>Candidatus Kaiseribacteriota</taxon>
    </lineage>
</organism>
<accession>A0A1F6DKI8</accession>
<gene>
    <name evidence="2" type="ORF">A3C87_00730</name>
</gene>
<feature type="region of interest" description="Disordered" evidence="1">
    <location>
        <begin position="56"/>
        <end position="77"/>
    </location>
</feature>
<proteinExistence type="predicted"/>
<comment type="caution">
    <text evidence="2">The sequence shown here is derived from an EMBL/GenBank/DDBJ whole genome shotgun (WGS) entry which is preliminary data.</text>
</comment>
<dbReference type="EMBL" id="MFLE01000014">
    <property type="protein sequence ID" value="OGG61906.1"/>
    <property type="molecule type" value="Genomic_DNA"/>
</dbReference>
<dbReference type="Proteomes" id="UP000176511">
    <property type="component" value="Unassembled WGS sequence"/>
</dbReference>
<protein>
    <submittedName>
        <fullName evidence="2">Uncharacterized protein</fullName>
    </submittedName>
</protein>
<evidence type="ECO:0000256" key="1">
    <source>
        <dbReference type="SAM" id="MobiDB-lite"/>
    </source>
</evidence>
<dbReference type="STRING" id="1798491.A3C87_00730"/>
<evidence type="ECO:0000313" key="3">
    <source>
        <dbReference type="Proteomes" id="UP000176511"/>
    </source>
</evidence>
<dbReference type="AlphaFoldDB" id="A0A1F6DKI8"/>
<feature type="compositionally biased region" description="Polar residues" evidence="1">
    <location>
        <begin position="56"/>
        <end position="69"/>
    </location>
</feature>